<feature type="region of interest" description="Disordered" evidence="1">
    <location>
        <begin position="1"/>
        <end position="21"/>
    </location>
</feature>
<dbReference type="AlphaFoldDB" id="A0AAV7R1L7"/>
<dbReference type="EMBL" id="JANPWB010000010">
    <property type="protein sequence ID" value="KAJ1146213.1"/>
    <property type="molecule type" value="Genomic_DNA"/>
</dbReference>
<evidence type="ECO:0000256" key="1">
    <source>
        <dbReference type="SAM" id="MobiDB-lite"/>
    </source>
</evidence>
<keyword evidence="3" id="KW-1185">Reference proteome</keyword>
<name>A0AAV7R1L7_PLEWA</name>
<gene>
    <name evidence="2" type="ORF">NDU88_012493</name>
</gene>
<evidence type="ECO:0008006" key="4">
    <source>
        <dbReference type="Google" id="ProtNLM"/>
    </source>
</evidence>
<comment type="caution">
    <text evidence="2">The sequence shown here is derived from an EMBL/GenBank/DDBJ whole genome shotgun (WGS) entry which is preliminary data.</text>
</comment>
<organism evidence="2 3">
    <name type="scientific">Pleurodeles waltl</name>
    <name type="common">Iberian ribbed newt</name>
    <dbReference type="NCBI Taxonomy" id="8319"/>
    <lineage>
        <taxon>Eukaryota</taxon>
        <taxon>Metazoa</taxon>
        <taxon>Chordata</taxon>
        <taxon>Craniata</taxon>
        <taxon>Vertebrata</taxon>
        <taxon>Euteleostomi</taxon>
        <taxon>Amphibia</taxon>
        <taxon>Batrachia</taxon>
        <taxon>Caudata</taxon>
        <taxon>Salamandroidea</taxon>
        <taxon>Salamandridae</taxon>
        <taxon>Pleurodelinae</taxon>
        <taxon>Pleurodeles</taxon>
    </lineage>
</organism>
<evidence type="ECO:0000313" key="2">
    <source>
        <dbReference type="EMBL" id="KAJ1146213.1"/>
    </source>
</evidence>
<evidence type="ECO:0000313" key="3">
    <source>
        <dbReference type="Proteomes" id="UP001066276"/>
    </source>
</evidence>
<accession>A0AAV7R1L7</accession>
<reference evidence="2" key="1">
    <citation type="journal article" date="2022" name="bioRxiv">
        <title>Sequencing and chromosome-scale assembly of the giantPleurodeles waltlgenome.</title>
        <authorList>
            <person name="Brown T."/>
            <person name="Elewa A."/>
            <person name="Iarovenko S."/>
            <person name="Subramanian E."/>
            <person name="Araus A.J."/>
            <person name="Petzold A."/>
            <person name="Susuki M."/>
            <person name="Suzuki K.-i.T."/>
            <person name="Hayashi T."/>
            <person name="Toyoda A."/>
            <person name="Oliveira C."/>
            <person name="Osipova E."/>
            <person name="Leigh N.D."/>
            <person name="Simon A."/>
            <person name="Yun M.H."/>
        </authorList>
    </citation>
    <scope>NUCLEOTIDE SEQUENCE</scope>
    <source>
        <strain evidence="2">20211129_DDA</strain>
        <tissue evidence="2">Liver</tissue>
    </source>
</reference>
<protein>
    <recommendedName>
        <fullName evidence="4">EF-hand domain-containing protein</fullName>
    </recommendedName>
</protein>
<sequence>MVKGLLGARRQREYNTRETDRRAALSRGRSKTCDLFIPKDENKCVLILPCSTFTSASFTSLWRRDGPVFEHCGPTHQLMNSCQRSRLQRLFRCQQVREWISSYTKDGRGFLSETGLLHLVGRVSCSGVTPTNHGNHLLWFFDVERLHNLAQGLASRTPMVKGLLGARRQREYKRGRRFGDRAASGFVLGALEDL</sequence>
<feature type="compositionally biased region" description="Basic and acidic residues" evidence="1">
    <location>
        <begin position="10"/>
        <end position="21"/>
    </location>
</feature>
<dbReference type="Proteomes" id="UP001066276">
    <property type="component" value="Chromosome 6"/>
</dbReference>
<proteinExistence type="predicted"/>